<keyword evidence="4 19" id="KW-0813">Transport</keyword>
<feature type="domain" description="Cytochrome c" evidence="21">
    <location>
        <begin position="130"/>
        <end position="210"/>
    </location>
</feature>
<evidence type="ECO:0000256" key="1">
    <source>
        <dbReference type="ARBA" id="ARBA00004533"/>
    </source>
</evidence>
<comment type="function">
    <text evidence="19">C-type cytochrome. Part of the cbb3-type cytochrome c oxidase complex.</text>
</comment>
<evidence type="ECO:0000256" key="10">
    <source>
        <dbReference type="ARBA" id="ARBA00022723"/>
    </source>
</evidence>
<keyword evidence="8 19" id="KW-0679">Respiratory chain</keyword>
<dbReference type="InterPro" id="IPR050597">
    <property type="entry name" value="Cytochrome_c_Oxidase_Subunit"/>
</dbReference>
<reference evidence="23" key="1">
    <citation type="journal article" date="2019" name="Int. J. Syst. Evol. Microbiol.">
        <title>The Global Catalogue of Microorganisms (GCM) 10K type strain sequencing project: providing services to taxonomists for standard genome sequencing and annotation.</title>
        <authorList>
            <consortium name="The Broad Institute Genomics Platform"/>
            <consortium name="The Broad Institute Genome Sequencing Center for Infectious Disease"/>
            <person name="Wu L."/>
            <person name="Ma J."/>
        </authorList>
    </citation>
    <scope>NUCLEOTIDE SEQUENCE [LARGE SCALE GENOMIC DNA]</scope>
    <source>
        <strain evidence="23">JCM 11650</strain>
    </source>
</reference>
<evidence type="ECO:0000256" key="19">
    <source>
        <dbReference type="PIRNR" id="PIRNR000006"/>
    </source>
</evidence>
<evidence type="ECO:0000256" key="14">
    <source>
        <dbReference type="ARBA" id="ARBA00022989"/>
    </source>
</evidence>
<dbReference type="Proteomes" id="UP001595967">
    <property type="component" value="Unassembled WGS sequence"/>
</dbReference>
<keyword evidence="9 20" id="KW-0812">Transmembrane</keyword>
<evidence type="ECO:0000256" key="4">
    <source>
        <dbReference type="ARBA" id="ARBA00022448"/>
    </source>
</evidence>
<evidence type="ECO:0000256" key="15">
    <source>
        <dbReference type="ARBA" id="ARBA00023002"/>
    </source>
</evidence>
<keyword evidence="13 19" id="KW-0249">Electron transport</keyword>
<keyword evidence="14 20" id="KW-1133">Transmembrane helix</keyword>
<feature type="domain" description="Cytochrome c" evidence="21">
    <location>
        <begin position="217"/>
        <end position="301"/>
    </location>
</feature>
<gene>
    <name evidence="22" type="primary">ccoP</name>
    <name evidence="22" type="ORF">ACFO3A_12375</name>
</gene>
<evidence type="ECO:0000256" key="6">
    <source>
        <dbReference type="ARBA" id="ARBA00022519"/>
    </source>
</evidence>
<dbReference type="Pfam" id="PF14715">
    <property type="entry name" value="FixP_N"/>
    <property type="match status" value="1"/>
</dbReference>
<keyword evidence="6 19" id="KW-0997">Cell inner membrane</keyword>
<comment type="similarity">
    <text evidence="3 19">Belongs to the CcoP / FixP family.</text>
</comment>
<evidence type="ECO:0000256" key="7">
    <source>
        <dbReference type="ARBA" id="ARBA00022617"/>
    </source>
</evidence>
<dbReference type="PIRSF" id="PIRSF000006">
    <property type="entry name" value="Cbb3-Cox_fixP"/>
    <property type="match status" value="1"/>
</dbReference>
<keyword evidence="16 19" id="KW-0408">Iron</keyword>
<dbReference type="Gene3D" id="6.10.280.130">
    <property type="match status" value="1"/>
</dbReference>
<dbReference type="EMBL" id="JBHSEW010000011">
    <property type="protein sequence ID" value="MFC4623007.1"/>
    <property type="molecule type" value="Genomic_DNA"/>
</dbReference>
<keyword evidence="12 19" id="KW-0375">Hydrogen ion transport</keyword>
<comment type="subunit">
    <text evidence="19">Component of the cbb3-type cytochrome c oxidase.</text>
</comment>
<accession>A0ABV9H087</accession>
<dbReference type="Pfam" id="PF13442">
    <property type="entry name" value="Cytochrome_CBB3"/>
    <property type="match status" value="2"/>
</dbReference>
<keyword evidence="15 19" id="KW-0560">Oxidoreductase</keyword>
<name>A0ABV9H087_9BURK</name>
<dbReference type="RefSeq" id="WP_377726788.1">
    <property type="nucleotide sequence ID" value="NZ_JBHSEW010000011.1"/>
</dbReference>
<evidence type="ECO:0000256" key="16">
    <source>
        <dbReference type="ARBA" id="ARBA00023004"/>
    </source>
</evidence>
<evidence type="ECO:0000256" key="12">
    <source>
        <dbReference type="ARBA" id="ARBA00022781"/>
    </source>
</evidence>
<keyword evidence="10 19" id="KW-0479">Metal-binding</keyword>
<evidence type="ECO:0000256" key="18">
    <source>
        <dbReference type="ARBA" id="ARBA00023136"/>
    </source>
</evidence>
<comment type="cofactor">
    <cofactor evidence="19">
        <name>heme c</name>
        <dbReference type="ChEBI" id="CHEBI:61717"/>
    </cofactor>
    <text evidence="19">Binds 2 heme C groups per subunit.</text>
</comment>
<evidence type="ECO:0000313" key="23">
    <source>
        <dbReference type="Proteomes" id="UP001595967"/>
    </source>
</evidence>
<dbReference type="PANTHER" id="PTHR33751">
    <property type="entry name" value="CBB3-TYPE CYTOCHROME C OXIDASE SUBUNIT FIXP"/>
    <property type="match status" value="1"/>
</dbReference>
<comment type="subcellular location">
    <subcellularLocation>
        <location evidence="1 19">Cell inner membrane</location>
    </subcellularLocation>
</comment>
<dbReference type="InterPro" id="IPR009056">
    <property type="entry name" value="Cyt_c-like_dom"/>
</dbReference>
<feature type="transmembrane region" description="Helical" evidence="20">
    <location>
        <begin position="12"/>
        <end position="32"/>
    </location>
</feature>
<evidence type="ECO:0000259" key="21">
    <source>
        <dbReference type="PROSITE" id="PS51007"/>
    </source>
</evidence>
<evidence type="ECO:0000256" key="3">
    <source>
        <dbReference type="ARBA" id="ARBA00006113"/>
    </source>
</evidence>
<keyword evidence="18 19" id="KW-0472">Membrane</keyword>
<dbReference type="InterPro" id="IPR004678">
    <property type="entry name" value="Cyt_c_oxidase_cbb3_su3"/>
</dbReference>
<keyword evidence="23" id="KW-1185">Reference proteome</keyword>
<evidence type="ECO:0000256" key="9">
    <source>
        <dbReference type="ARBA" id="ARBA00022692"/>
    </source>
</evidence>
<organism evidence="22 23">
    <name type="scientific">Comamonas nitrativorans</name>
    <dbReference type="NCBI Taxonomy" id="108437"/>
    <lineage>
        <taxon>Bacteria</taxon>
        <taxon>Pseudomonadati</taxon>
        <taxon>Pseudomonadota</taxon>
        <taxon>Betaproteobacteria</taxon>
        <taxon>Burkholderiales</taxon>
        <taxon>Comamonadaceae</taxon>
        <taxon>Comamonas</taxon>
    </lineage>
</organism>
<comment type="pathway">
    <text evidence="2 19">Energy metabolism; oxidative phosphorylation.</text>
</comment>
<protein>
    <recommendedName>
        <fullName evidence="19">Cbb3-type cytochrome c oxidase subunit</fullName>
    </recommendedName>
</protein>
<dbReference type="PANTHER" id="PTHR33751:SF1">
    <property type="entry name" value="CBB3-TYPE CYTOCHROME C OXIDASE SUBUNIT FIXP"/>
    <property type="match status" value="1"/>
</dbReference>
<keyword evidence="17 19" id="KW-0406">Ion transport</keyword>
<dbReference type="InterPro" id="IPR036909">
    <property type="entry name" value="Cyt_c-like_dom_sf"/>
</dbReference>
<sequence>MSDFVNNFWSIYIAVIAAAGVLGCLLLLILTARKKVVSADDNTTGHVWDGDLRELNNPMPRWWMWLFVSTVVFSIFYLIAYPGMGSFAGQFGWSQVGAYEAEVRKAEADLEPLYARFTAMSAEEMSKDGQAMAIGANLFQNNCAQCHSSDARGGKSFPNLTDGDWLHGGTPEKIHETITNGRIGMMPPMAAAVGDADDVANVAHYVLSLSGSPHDATKAVLGKDKFVACAACHGADGKGNQALGAPNLTDDIWLHGWGEAVIIDMINNGKTNVMPPQAKENGGKLTPAQVDVLTAYIWSLSNKPDAAN</sequence>
<evidence type="ECO:0000256" key="8">
    <source>
        <dbReference type="ARBA" id="ARBA00022660"/>
    </source>
</evidence>
<evidence type="ECO:0000256" key="13">
    <source>
        <dbReference type="ARBA" id="ARBA00022982"/>
    </source>
</evidence>
<evidence type="ECO:0000313" key="22">
    <source>
        <dbReference type="EMBL" id="MFC4623007.1"/>
    </source>
</evidence>
<dbReference type="InterPro" id="IPR038414">
    <property type="entry name" value="CcoP_N_sf"/>
</dbReference>
<evidence type="ECO:0000256" key="17">
    <source>
        <dbReference type="ARBA" id="ARBA00023065"/>
    </source>
</evidence>
<keyword evidence="11" id="KW-0677">Repeat</keyword>
<feature type="transmembrane region" description="Helical" evidence="20">
    <location>
        <begin position="62"/>
        <end position="81"/>
    </location>
</feature>
<proteinExistence type="inferred from homology"/>
<comment type="caution">
    <text evidence="22">The sequence shown here is derived from an EMBL/GenBank/DDBJ whole genome shotgun (WGS) entry which is preliminary data.</text>
</comment>
<evidence type="ECO:0000256" key="2">
    <source>
        <dbReference type="ARBA" id="ARBA00004673"/>
    </source>
</evidence>
<keyword evidence="5 19" id="KW-1003">Cell membrane</keyword>
<dbReference type="InterPro" id="IPR032858">
    <property type="entry name" value="CcoP_N"/>
</dbReference>
<evidence type="ECO:0000256" key="5">
    <source>
        <dbReference type="ARBA" id="ARBA00022475"/>
    </source>
</evidence>
<dbReference type="NCBIfam" id="TIGR00782">
    <property type="entry name" value="ccoP"/>
    <property type="match status" value="1"/>
</dbReference>
<evidence type="ECO:0000256" key="20">
    <source>
        <dbReference type="SAM" id="Phobius"/>
    </source>
</evidence>
<dbReference type="PROSITE" id="PS51007">
    <property type="entry name" value="CYTC"/>
    <property type="match status" value="2"/>
</dbReference>
<dbReference type="SUPFAM" id="SSF46626">
    <property type="entry name" value="Cytochrome c"/>
    <property type="match status" value="2"/>
</dbReference>
<evidence type="ECO:0000256" key="11">
    <source>
        <dbReference type="ARBA" id="ARBA00022737"/>
    </source>
</evidence>
<keyword evidence="7 19" id="KW-0349">Heme</keyword>
<dbReference type="Gene3D" id="1.10.760.10">
    <property type="entry name" value="Cytochrome c-like domain"/>
    <property type="match status" value="2"/>
</dbReference>